<keyword evidence="4" id="KW-1185">Reference proteome</keyword>
<gene>
    <name evidence="3" type="ORF">SCLCIDRAFT_32268</name>
</gene>
<dbReference type="Proteomes" id="UP000053989">
    <property type="component" value="Unassembled WGS sequence"/>
</dbReference>
<dbReference type="InterPro" id="IPR022812">
    <property type="entry name" value="Dynamin"/>
</dbReference>
<dbReference type="OrthoDB" id="5061070at2759"/>
<dbReference type="PANTHER" id="PTHR11566:SF131">
    <property type="entry name" value="GTPASE, PUTATIVE (AFU_ORTHOLOGUE AFUA_6G07630)-RELATED"/>
    <property type="match status" value="1"/>
</dbReference>
<evidence type="ECO:0000259" key="2">
    <source>
        <dbReference type="Pfam" id="PF00350"/>
    </source>
</evidence>
<organism evidence="3 4">
    <name type="scientific">Scleroderma citrinum Foug A</name>
    <dbReference type="NCBI Taxonomy" id="1036808"/>
    <lineage>
        <taxon>Eukaryota</taxon>
        <taxon>Fungi</taxon>
        <taxon>Dikarya</taxon>
        <taxon>Basidiomycota</taxon>
        <taxon>Agaricomycotina</taxon>
        <taxon>Agaricomycetes</taxon>
        <taxon>Agaricomycetidae</taxon>
        <taxon>Boletales</taxon>
        <taxon>Sclerodermatineae</taxon>
        <taxon>Sclerodermataceae</taxon>
        <taxon>Scleroderma</taxon>
    </lineage>
</organism>
<dbReference type="GO" id="GO:0005874">
    <property type="term" value="C:microtubule"/>
    <property type="evidence" value="ECO:0007669"/>
    <property type="project" value="TreeGrafter"/>
</dbReference>
<evidence type="ECO:0000256" key="1">
    <source>
        <dbReference type="SAM" id="MobiDB-lite"/>
    </source>
</evidence>
<dbReference type="GO" id="GO:0008017">
    <property type="term" value="F:microtubule binding"/>
    <property type="evidence" value="ECO:0007669"/>
    <property type="project" value="TreeGrafter"/>
</dbReference>
<dbReference type="GO" id="GO:0005737">
    <property type="term" value="C:cytoplasm"/>
    <property type="evidence" value="ECO:0007669"/>
    <property type="project" value="TreeGrafter"/>
</dbReference>
<feature type="domain" description="Dynamin N-terminal" evidence="2">
    <location>
        <begin position="57"/>
        <end position="237"/>
    </location>
</feature>
<accession>A0A0C2YTC9</accession>
<dbReference type="EMBL" id="KN822195">
    <property type="protein sequence ID" value="KIM52928.1"/>
    <property type="molecule type" value="Genomic_DNA"/>
</dbReference>
<dbReference type="HOGENOM" id="CLU_083700_0_0_1"/>
<dbReference type="InterPro" id="IPR027417">
    <property type="entry name" value="P-loop_NTPase"/>
</dbReference>
<dbReference type="InterPro" id="IPR045063">
    <property type="entry name" value="Dynamin_N"/>
</dbReference>
<dbReference type="GO" id="GO:0003924">
    <property type="term" value="F:GTPase activity"/>
    <property type="evidence" value="ECO:0007669"/>
    <property type="project" value="TreeGrafter"/>
</dbReference>
<reference evidence="4" key="2">
    <citation type="submission" date="2015-01" db="EMBL/GenBank/DDBJ databases">
        <title>Evolutionary Origins and Diversification of the Mycorrhizal Mutualists.</title>
        <authorList>
            <consortium name="DOE Joint Genome Institute"/>
            <consortium name="Mycorrhizal Genomics Consortium"/>
            <person name="Kohler A."/>
            <person name="Kuo A."/>
            <person name="Nagy L.G."/>
            <person name="Floudas D."/>
            <person name="Copeland A."/>
            <person name="Barry K.W."/>
            <person name="Cichocki N."/>
            <person name="Veneault-Fourrey C."/>
            <person name="LaButti K."/>
            <person name="Lindquist E.A."/>
            <person name="Lipzen A."/>
            <person name="Lundell T."/>
            <person name="Morin E."/>
            <person name="Murat C."/>
            <person name="Riley R."/>
            <person name="Ohm R."/>
            <person name="Sun H."/>
            <person name="Tunlid A."/>
            <person name="Henrissat B."/>
            <person name="Grigoriev I.V."/>
            <person name="Hibbett D.S."/>
            <person name="Martin F."/>
        </authorList>
    </citation>
    <scope>NUCLEOTIDE SEQUENCE [LARGE SCALE GENOMIC DNA]</scope>
    <source>
        <strain evidence="4">Foug A</strain>
    </source>
</reference>
<evidence type="ECO:0000313" key="4">
    <source>
        <dbReference type="Proteomes" id="UP000053989"/>
    </source>
</evidence>
<dbReference type="Pfam" id="PF00350">
    <property type="entry name" value="Dynamin_N"/>
    <property type="match status" value="1"/>
</dbReference>
<reference evidence="3 4" key="1">
    <citation type="submission" date="2014-04" db="EMBL/GenBank/DDBJ databases">
        <authorList>
            <consortium name="DOE Joint Genome Institute"/>
            <person name="Kuo A."/>
            <person name="Kohler A."/>
            <person name="Nagy L.G."/>
            <person name="Floudas D."/>
            <person name="Copeland A."/>
            <person name="Barry K.W."/>
            <person name="Cichocki N."/>
            <person name="Veneault-Fourrey C."/>
            <person name="LaButti K."/>
            <person name="Lindquist E.A."/>
            <person name="Lipzen A."/>
            <person name="Lundell T."/>
            <person name="Morin E."/>
            <person name="Murat C."/>
            <person name="Sun H."/>
            <person name="Tunlid A."/>
            <person name="Henrissat B."/>
            <person name="Grigoriev I.V."/>
            <person name="Hibbett D.S."/>
            <person name="Martin F."/>
            <person name="Nordberg H.P."/>
            <person name="Cantor M.N."/>
            <person name="Hua S.X."/>
        </authorList>
    </citation>
    <scope>NUCLEOTIDE SEQUENCE [LARGE SCALE GENOMIC DNA]</scope>
    <source>
        <strain evidence="3 4">Foug A</strain>
    </source>
</reference>
<evidence type="ECO:0000313" key="3">
    <source>
        <dbReference type="EMBL" id="KIM52928.1"/>
    </source>
</evidence>
<dbReference type="GO" id="GO:0031623">
    <property type="term" value="P:receptor internalization"/>
    <property type="evidence" value="ECO:0007669"/>
    <property type="project" value="TreeGrafter"/>
</dbReference>
<dbReference type="AlphaFoldDB" id="A0A0C2YTC9"/>
<dbReference type="Gene3D" id="3.40.50.300">
    <property type="entry name" value="P-loop containing nucleotide triphosphate hydrolases"/>
    <property type="match status" value="1"/>
</dbReference>
<name>A0A0C2YTC9_9AGAM</name>
<feature type="region of interest" description="Disordered" evidence="1">
    <location>
        <begin position="1"/>
        <end position="23"/>
    </location>
</feature>
<dbReference type="GO" id="GO:0005886">
    <property type="term" value="C:plasma membrane"/>
    <property type="evidence" value="ECO:0007669"/>
    <property type="project" value="TreeGrafter"/>
</dbReference>
<sequence>MTSASSYRSTSTSTSPTPRYSEEGVGLCDPITAQHCRSLLDLVNRLRNTGLAASACTSGKSLIESISGVTLPRSSGTCTRHAISLLRATTNKILAVIPWTCSVKPRFIADRYGAQIKPHVITFGDPVTSDKSDVEERIRRAQRAILNPSMGPKTFLECVHVWENETSFSRNYVSLEISGKELADFSFVDLPGLVAGVGQAGHAHDIDPVKSLVTLYIKKPSCMILLTVACETDFEKQGATTWGSNSIQGMRTVGKPLELRAYIEILSEKRNLGFASFAMRSNHFSATGFA</sequence>
<feature type="compositionally biased region" description="Low complexity" evidence="1">
    <location>
        <begin position="1"/>
        <end position="19"/>
    </location>
</feature>
<dbReference type="SUPFAM" id="SSF52540">
    <property type="entry name" value="P-loop containing nucleoside triphosphate hydrolases"/>
    <property type="match status" value="1"/>
</dbReference>
<dbReference type="InParanoid" id="A0A0C2YTC9"/>
<dbReference type="STRING" id="1036808.A0A0C2YTC9"/>
<proteinExistence type="predicted"/>
<dbReference type="PANTHER" id="PTHR11566">
    <property type="entry name" value="DYNAMIN"/>
    <property type="match status" value="1"/>
</dbReference>
<protein>
    <recommendedName>
        <fullName evidence="2">Dynamin N-terminal domain-containing protein</fullName>
    </recommendedName>
</protein>